<reference evidence="1" key="1">
    <citation type="submission" date="2022-07" db="EMBL/GenBank/DDBJ databases">
        <title>Phylogenomic reconstructions and comparative analyses of Kickxellomycotina fungi.</title>
        <authorList>
            <person name="Reynolds N.K."/>
            <person name="Stajich J.E."/>
            <person name="Barry K."/>
            <person name="Grigoriev I.V."/>
            <person name="Crous P."/>
            <person name="Smith M.E."/>
        </authorList>
    </citation>
    <scope>NUCLEOTIDE SEQUENCE</scope>
    <source>
        <strain evidence="1">BCRC 34780</strain>
    </source>
</reference>
<evidence type="ECO:0000313" key="1">
    <source>
        <dbReference type="EMBL" id="KAJ2801665.1"/>
    </source>
</evidence>
<organism evidence="1 2">
    <name type="scientific">Coemansia helicoidea</name>
    <dbReference type="NCBI Taxonomy" id="1286919"/>
    <lineage>
        <taxon>Eukaryota</taxon>
        <taxon>Fungi</taxon>
        <taxon>Fungi incertae sedis</taxon>
        <taxon>Zoopagomycota</taxon>
        <taxon>Kickxellomycotina</taxon>
        <taxon>Kickxellomycetes</taxon>
        <taxon>Kickxellales</taxon>
        <taxon>Kickxellaceae</taxon>
        <taxon>Coemansia</taxon>
    </lineage>
</organism>
<name>A0ACC1L6X6_9FUNG</name>
<gene>
    <name evidence="1" type="ORF">H4R21_002714</name>
</gene>
<keyword evidence="2" id="KW-1185">Reference proteome</keyword>
<sequence>MGKKRGGAKRTKRIDIGPPLVTVVSRAALEELVKQDCGVYVDDECHDVVYCHSHQRQALIYTAGLDDKALEERLYSRIEEIHRAEACELMALERRFNDMSNAPKPEEFEHYHRTNVPAEARLFGLYCLNRYNADTIVHKVAGGDSAGKTRDPVKMADLEQALLGGIVEPATEMFRAGVAQIVRESRRSRLKSEHARPQEPSS</sequence>
<dbReference type="Proteomes" id="UP001140087">
    <property type="component" value="Unassembled WGS sequence"/>
</dbReference>
<evidence type="ECO:0000313" key="2">
    <source>
        <dbReference type="Proteomes" id="UP001140087"/>
    </source>
</evidence>
<proteinExistence type="predicted"/>
<comment type="caution">
    <text evidence="1">The sequence shown here is derived from an EMBL/GenBank/DDBJ whole genome shotgun (WGS) entry which is preliminary data.</text>
</comment>
<accession>A0ACC1L6X6</accession>
<protein>
    <submittedName>
        <fullName evidence="1">Uncharacterized protein</fullName>
    </submittedName>
</protein>
<dbReference type="EMBL" id="JANBUN010000736">
    <property type="protein sequence ID" value="KAJ2801665.1"/>
    <property type="molecule type" value="Genomic_DNA"/>
</dbReference>